<keyword evidence="2" id="KW-1185">Reference proteome</keyword>
<dbReference type="EMBL" id="JAVDTI010000004">
    <property type="protein sequence ID" value="MDR6807416.1"/>
    <property type="molecule type" value="Genomic_DNA"/>
</dbReference>
<gene>
    <name evidence="1" type="ORF">J2W84_004467</name>
</gene>
<evidence type="ECO:0000313" key="1">
    <source>
        <dbReference type="EMBL" id="MDR6807416.1"/>
    </source>
</evidence>
<organism evidence="1 2">
    <name type="scientific">Dyadobacter fermentans</name>
    <dbReference type="NCBI Taxonomy" id="94254"/>
    <lineage>
        <taxon>Bacteria</taxon>
        <taxon>Pseudomonadati</taxon>
        <taxon>Bacteroidota</taxon>
        <taxon>Cytophagia</taxon>
        <taxon>Cytophagales</taxon>
        <taxon>Spirosomataceae</taxon>
        <taxon>Dyadobacter</taxon>
    </lineage>
</organism>
<reference evidence="1 2" key="1">
    <citation type="submission" date="2023-07" db="EMBL/GenBank/DDBJ databases">
        <title>Sorghum-associated microbial communities from plants grown in Nebraska, USA.</title>
        <authorList>
            <person name="Schachtman D."/>
        </authorList>
    </citation>
    <scope>NUCLEOTIDE SEQUENCE [LARGE SCALE GENOMIC DNA]</scope>
    <source>
        <strain evidence="1 2">BE57</strain>
    </source>
</reference>
<evidence type="ECO:0000313" key="2">
    <source>
        <dbReference type="Proteomes" id="UP001264980"/>
    </source>
</evidence>
<comment type="caution">
    <text evidence="1">The sequence shown here is derived from an EMBL/GenBank/DDBJ whole genome shotgun (WGS) entry which is preliminary data.</text>
</comment>
<accession>A0ABU1R1Y9</accession>
<protein>
    <submittedName>
        <fullName evidence="1">Uncharacterized protein</fullName>
    </submittedName>
</protein>
<sequence>MAEKTILNKFFSDWRLFSINFFNFRNPNAILRYYLKYTKENIIILMSGTKIDLYRF</sequence>
<dbReference type="Proteomes" id="UP001264980">
    <property type="component" value="Unassembled WGS sequence"/>
</dbReference>
<name>A0ABU1R1Y9_9BACT</name>
<proteinExistence type="predicted"/>